<evidence type="ECO:0000313" key="2">
    <source>
        <dbReference type="Proteomes" id="UP000447434"/>
    </source>
</evidence>
<name>A0A6A4R1A3_LUPAL</name>
<accession>A0A6A4R1A3</accession>
<evidence type="ECO:0000313" key="1">
    <source>
        <dbReference type="EMBL" id="KAE9619503.1"/>
    </source>
</evidence>
<sequence>MSTKQASIGQNHVPNTFNVGESNSITMNVDLLQFKMKLIVQVQLMLKKLDQNKYHQFGIILRNIR</sequence>
<dbReference type="EMBL" id="WOCE01000002">
    <property type="protein sequence ID" value="KAE9619503.1"/>
    <property type="molecule type" value="Genomic_DNA"/>
</dbReference>
<gene>
    <name evidence="1" type="ORF">Lalb_Chr02g0153861</name>
</gene>
<dbReference type="Proteomes" id="UP000447434">
    <property type="component" value="Chromosome 2"/>
</dbReference>
<proteinExistence type="predicted"/>
<reference evidence="2" key="1">
    <citation type="journal article" date="2020" name="Nat. Commun.">
        <title>Genome sequence of the cluster root forming white lupin.</title>
        <authorList>
            <person name="Hufnagel B."/>
            <person name="Marques A."/>
            <person name="Soriano A."/>
            <person name="Marques L."/>
            <person name="Divol F."/>
            <person name="Doumas P."/>
            <person name="Sallet E."/>
            <person name="Mancinotti D."/>
            <person name="Carrere S."/>
            <person name="Marande W."/>
            <person name="Arribat S."/>
            <person name="Keller J."/>
            <person name="Huneau C."/>
            <person name="Blein T."/>
            <person name="Aime D."/>
            <person name="Laguerre M."/>
            <person name="Taylor J."/>
            <person name="Schubert V."/>
            <person name="Nelson M."/>
            <person name="Geu-Flores F."/>
            <person name="Crespi M."/>
            <person name="Gallardo-Guerrero K."/>
            <person name="Delaux P.-M."/>
            <person name="Salse J."/>
            <person name="Berges H."/>
            <person name="Guyot R."/>
            <person name="Gouzy J."/>
            <person name="Peret B."/>
        </authorList>
    </citation>
    <scope>NUCLEOTIDE SEQUENCE [LARGE SCALE GENOMIC DNA]</scope>
    <source>
        <strain evidence="2">cv. Amiga</strain>
    </source>
</reference>
<protein>
    <submittedName>
        <fullName evidence="1">Uncharacterized protein</fullName>
    </submittedName>
</protein>
<keyword evidence="2" id="KW-1185">Reference proteome</keyword>
<organism evidence="1 2">
    <name type="scientific">Lupinus albus</name>
    <name type="common">White lupine</name>
    <name type="synonym">Lupinus termis</name>
    <dbReference type="NCBI Taxonomy" id="3870"/>
    <lineage>
        <taxon>Eukaryota</taxon>
        <taxon>Viridiplantae</taxon>
        <taxon>Streptophyta</taxon>
        <taxon>Embryophyta</taxon>
        <taxon>Tracheophyta</taxon>
        <taxon>Spermatophyta</taxon>
        <taxon>Magnoliopsida</taxon>
        <taxon>eudicotyledons</taxon>
        <taxon>Gunneridae</taxon>
        <taxon>Pentapetalae</taxon>
        <taxon>rosids</taxon>
        <taxon>fabids</taxon>
        <taxon>Fabales</taxon>
        <taxon>Fabaceae</taxon>
        <taxon>Papilionoideae</taxon>
        <taxon>50 kb inversion clade</taxon>
        <taxon>genistoids sensu lato</taxon>
        <taxon>core genistoids</taxon>
        <taxon>Genisteae</taxon>
        <taxon>Lupinus</taxon>
    </lineage>
</organism>
<dbReference type="AlphaFoldDB" id="A0A6A4R1A3"/>
<comment type="caution">
    <text evidence="1">The sequence shown here is derived from an EMBL/GenBank/DDBJ whole genome shotgun (WGS) entry which is preliminary data.</text>
</comment>